<feature type="domain" description="DUF732" evidence="2">
    <location>
        <begin position="35"/>
        <end position="106"/>
    </location>
</feature>
<evidence type="ECO:0000256" key="1">
    <source>
        <dbReference type="SAM" id="SignalP"/>
    </source>
</evidence>
<dbReference type="GeneID" id="43452496"/>
<dbReference type="InterPro" id="IPR007969">
    <property type="entry name" value="DUF732"/>
</dbReference>
<organism evidence="3 4">
    <name type="scientific">Mycolicibacterium neoaurum VKM Ac-1815D</name>
    <dbReference type="NCBI Taxonomy" id="700508"/>
    <lineage>
        <taxon>Bacteria</taxon>
        <taxon>Bacillati</taxon>
        <taxon>Actinomycetota</taxon>
        <taxon>Actinomycetes</taxon>
        <taxon>Mycobacteriales</taxon>
        <taxon>Mycobacteriaceae</taxon>
        <taxon>Mycolicibacterium</taxon>
    </lineage>
</organism>
<dbReference type="KEGG" id="mne:D174_23950"/>
<keyword evidence="1" id="KW-0732">Signal</keyword>
<evidence type="ECO:0000313" key="4">
    <source>
        <dbReference type="Proteomes" id="UP000018763"/>
    </source>
</evidence>
<proteinExistence type="predicted"/>
<feature type="chain" id="PRO_5038958113" description="DUF732 domain-containing protein" evidence="1">
    <location>
        <begin position="31"/>
        <end position="110"/>
    </location>
</feature>
<dbReference type="AlphaFoldDB" id="V5XJL9"/>
<sequence>MITRMLAAAFLAGAVIGPAAGLGAAAPAAAEEITQEQFLAAIAQQGVQVGSDEDAVRIAQRMCEIAGDGSGTKLQKAVYYVRDHTELSKDAVTTFAGIAARVYCPDVLPS</sequence>
<dbReference type="Proteomes" id="UP000018763">
    <property type="component" value="Chromosome"/>
</dbReference>
<evidence type="ECO:0000313" key="3">
    <source>
        <dbReference type="EMBL" id="AHC28076.1"/>
    </source>
</evidence>
<evidence type="ECO:0000259" key="2">
    <source>
        <dbReference type="Pfam" id="PF05305"/>
    </source>
</evidence>
<reference evidence="3 4" key="1">
    <citation type="journal article" date="2014" name="Genome Announc.">
        <title>Complete Genome Sequence of Sterol-Transforming Mycobacterium neoaurum Strain VKM Ac-1815D.</title>
        <authorList>
            <person name="Shtratnikova V.Y."/>
            <person name="Bragin E.Y."/>
            <person name="Dovbnya D.V."/>
            <person name="Pekov Y.A."/>
            <person name="Schelkunov M.I."/>
            <person name="Strizhov N."/>
            <person name="Ivashina T.V."/>
            <person name="Ashapkin V.V."/>
            <person name="Donova M.V."/>
        </authorList>
    </citation>
    <scope>NUCLEOTIDE SEQUENCE [LARGE SCALE GENOMIC DNA]</scope>
    <source>
        <strain evidence="3 4">VKM Ac-1815D</strain>
    </source>
</reference>
<gene>
    <name evidence="3" type="ORF">D174_23950</name>
</gene>
<dbReference type="RefSeq" id="WP_019511041.1">
    <property type="nucleotide sequence ID" value="NC_023036.2"/>
</dbReference>
<dbReference type="Pfam" id="PF05305">
    <property type="entry name" value="DUF732"/>
    <property type="match status" value="1"/>
</dbReference>
<name>V5XJL9_MYCNE</name>
<feature type="signal peptide" evidence="1">
    <location>
        <begin position="1"/>
        <end position="30"/>
    </location>
</feature>
<dbReference type="EMBL" id="CP006936">
    <property type="protein sequence ID" value="AHC28076.1"/>
    <property type="molecule type" value="Genomic_DNA"/>
</dbReference>
<keyword evidence="4" id="KW-1185">Reference proteome</keyword>
<accession>V5XJL9</accession>
<protein>
    <recommendedName>
        <fullName evidence="2">DUF732 domain-containing protein</fullName>
    </recommendedName>
</protein>
<dbReference type="HOGENOM" id="CLU_2168181_0_0_11"/>